<accession>B6WT40</accession>
<dbReference type="AlphaFoldDB" id="B6WT40"/>
<dbReference type="Proteomes" id="UP000003676">
    <property type="component" value="Unassembled WGS sequence"/>
</dbReference>
<gene>
    <name evidence="1" type="ORF">DESPIG_01245</name>
</gene>
<proteinExistence type="predicted"/>
<reference evidence="1 2" key="1">
    <citation type="submission" date="2008-10" db="EMBL/GenBank/DDBJ databases">
        <title>Draft genome sequence of Desulvovibrio piger (ATCC 29098).</title>
        <authorList>
            <person name="Sudarsanam P."/>
            <person name="Ley R."/>
            <person name="Guruge J."/>
            <person name="Turnbaugh P.J."/>
            <person name="Mahowald M."/>
            <person name="Liep D."/>
            <person name="Gordon J."/>
        </authorList>
    </citation>
    <scope>NUCLEOTIDE SEQUENCE [LARGE SCALE GENOMIC DNA]</scope>
    <source>
        <strain evidence="1 2">ATCC 29098</strain>
    </source>
</reference>
<organism evidence="1 2">
    <name type="scientific">Desulfovibrio piger ATCC 29098</name>
    <dbReference type="NCBI Taxonomy" id="411464"/>
    <lineage>
        <taxon>Bacteria</taxon>
        <taxon>Pseudomonadati</taxon>
        <taxon>Thermodesulfobacteriota</taxon>
        <taxon>Desulfovibrionia</taxon>
        <taxon>Desulfovibrionales</taxon>
        <taxon>Desulfovibrionaceae</taxon>
        <taxon>Desulfovibrio</taxon>
    </lineage>
</organism>
<sequence length="72" mass="8173">MVRSYLLDKGLYEDVLVPNSVSAGIKTKAEIPIWDMEERILTSDLTHRLRLCLSPDLVMPMQCLQIKAGLRS</sequence>
<evidence type="ECO:0000313" key="2">
    <source>
        <dbReference type="Proteomes" id="UP000003676"/>
    </source>
</evidence>
<reference evidence="1 2" key="2">
    <citation type="submission" date="2008-10" db="EMBL/GenBank/DDBJ databases">
        <authorList>
            <person name="Fulton L."/>
            <person name="Clifton S."/>
            <person name="Fulton B."/>
            <person name="Xu J."/>
            <person name="Minx P."/>
            <person name="Pepin K.H."/>
            <person name="Johnson M."/>
            <person name="Bhonagiri V."/>
            <person name="Nash W.E."/>
            <person name="Mardis E.R."/>
            <person name="Wilson R.K."/>
        </authorList>
    </citation>
    <scope>NUCLEOTIDE SEQUENCE [LARGE SCALE GENOMIC DNA]</scope>
    <source>
        <strain evidence="1 2">ATCC 29098</strain>
    </source>
</reference>
<name>B6WT40_9BACT</name>
<protein>
    <submittedName>
        <fullName evidence="1">Uncharacterized protein</fullName>
    </submittedName>
</protein>
<evidence type="ECO:0000313" key="1">
    <source>
        <dbReference type="EMBL" id="EEB33952.1"/>
    </source>
</evidence>
<comment type="caution">
    <text evidence="1">The sequence shown here is derived from an EMBL/GenBank/DDBJ whole genome shotgun (WGS) entry which is preliminary data.</text>
</comment>
<dbReference type="EMBL" id="ABXU01000029">
    <property type="protein sequence ID" value="EEB33952.1"/>
    <property type="molecule type" value="Genomic_DNA"/>
</dbReference>
<dbReference type="HOGENOM" id="CLU_2715828_0_0_7"/>